<dbReference type="CDD" id="cd00737">
    <property type="entry name" value="lyz_endolysin_autolysin"/>
    <property type="match status" value="1"/>
</dbReference>
<dbReference type="InterPro" id="IPR051018">
    <property type="entry name" value="Bacteriophage_GH24"/>
</dbReference>
<reference evidence="9 10" key="1">
    <citation type="submission" date="2020-03" db="EMBL/GenBank/DDBJ databases">
        <title>Genomic Encyclopedia of Type Strains, Phase IV (KMG-IV): sequencing the most valuable type-strain genomes for metagenomic binning, comparative biology and taxonomic classification.</title>
        <authorList>
            <person name="Goeker M."/>
        </authorList>
    </citation>
    <scope>NUCLEOTIDE SEQUENCE [LARGE SCALE GENOMIC DNA]</scope>
    <source>
        <strain evidence="9 10">DSM 103870</strain>
    </source>
</reference>
<name>A0ABX0V3X5_9HYPH</name>
<sequence length="216" mass="22925">MDRKVTDLVIDRIRQWEGLRLTAYRDAGGVWTIGYGHTGAEARAGRTITREQAEALLRRDLARFEAAVEKAVGVPLSDNQFGALVSFAFNVGEAAFAGSTLVKLLNGGDYNSVPAQLARWVHAGGRRVQGLVNRRAAEAGLWAAGAFVSSAPVAASVPPQGLLTAESATATAGVLSAVATAASTPGPLQWLFMAILVASYGFSALSWWSRRREQAR</sequence>
<keyword evidence="10" id="KW-1185">Reference proteome</keyword>
<evidence type="ECO:0000256" key="1">
    <source>
        <dbReference type="ARBA" id="ARBA00000632"/>
    </source>
</evidence>
<comment type="caution">
    <text evidence="9">The sequence shown here is derived from an EMBL/GenBank/DDBJ whole genome shotgun (WGS) entry which is preliminary data.</text>
</comment>
<keyword evidence="8" id="KW-0812">Transmembrane</keyword>
<dbReference type="HAMAP" id="MF_04110">
    <property type="entry name" value="ENDOLYSIN_T4"/>
    <property type="match status" value="1"/>
</dbReference>
<dbReference type="RefSeq" id="WP_166950687.1">
    <property type="nucleotide sequence ID" value="NZ_JAASQI010000003.1"/>
</dbReference>
<dbReference type="InterPro" id="IPR034690">
    <property type="entry name" value="Endolysin_T4_type"/>
</dbReference>
<evidence type="ECO:0000313" key="9">
    <source>
        <dbReference type="EMBL" id="NIJ57771.1"/>
    </source>
</evidence>
<comment type="catalytic activity">
    <reaction evidence="1 7">
        <text>Hydrolysis of (1-&gt;4)-beta-linkages between N-acetylmuramic acid and N-acetyl-D-glucosamine residues in a peptidoglycan and between N-acetyl-D-glucosamine residues in chitodextrins.</text>
        <dbReference type="EC" id="3.2.1.17"/>
    </reaction>
</comment>
<dbReference type="InterPro" id="IPR002196">
    <property type="entry name" value="Glyco_hydro_24"/>
</dbReference>
<keyword evidence="5" id="KW-1035">Host cytoplasm</keyword>
<evidence type="ECO:0000256" key="2">
    <source>
        <dbReference type="ARBA" id="ARBA00022529"/>
    </source>
</evidence>
<dbReference type="PANTHER" id="PTHR38107:SF3">
    <property type="entry name" value="LYSOZYME RRRD-RELATED"/>
    <property type="match status" value="1"/>
</dbReference>
<dbReference type="SUPFAM" id="SSF53955">
    <property type="entry name" value="Lysozyme-like"/>
    <property type="match status" value="1"/>
</dbReference>
<keyword evidence="4 7" id="KW-0378">Hydrolase</keyword>
<dbReference type="Gene3D" id="1.10.530.40">
    <property type="match status" value="1"/>
</dbReference>
<dbReference type="InterPro" id="IPR033907">
    <property type="entry name" value="Endolysin_autolysin"/>
</dbReference>
<dbReference type="HAMAP" id="MF_04136">
    <property type="entry name" value="SAR_ENDOLYSIN"/>
    <property type="match status" value="1"/>
</dbReference>
<keyword evidence="3 7" id="KW-0081">Bacteriolytic enzyme</keyword>
<gene>
    <name evidence="9" type="ORF">FHS82_001607</name>
</gene>
<keyword evidence="8" id="KW-0472">Membrane</keyword>
<dbReference type="Pfam" id="PF00959">
    <property type="entry name" value="Phage_lysozyme"/>
    <property type="match status" value="1"/>
</dbReference>
<dbReference type="EMBL" id="JAASQI010000003">
    <property type="protein sequence ID" value="NIJ57771.1"/>
    <property type="molecule type" value="Genomic_DNA"/>
</dbReference>
<accession>A0ABX0V3X5</accession>
<organism evidence="9 10">
    <name type="scientific">Pseudochelatococcus lubricantis</name>
    <dbReference type="NCBI Taxonomy" id="1538102"/>
    <lineage>
        <taxon>Bacteria</taxon>
        <taxon>Pseudomonadati</taxon>
        <taxon>Pseudomonadota</taxon>
        <taxon>Alphaproteobacteria</taxon>
        <taxon>Hyphomicrobiales</taxon>
        <taxon>Chelatococcaceae</taxon>
        <taxon>Pseudochelatococcus</taxon>
    </lineage>
</organism>
<evidence type="ECO:0000256" key="6">
    <source>
        <dbReference type="ARBA" id="ARBA00023295"/>
    </source>
</evidence>
<keyword evidence="8" id="KW-1133">Transmembrane helix</keyword>
<evidence type="ECO:0000256" key="3">
    <source>
        <dbReference type="ARBA" id="ARBA00022638"/>
    </source>
</evidence>
<dbReference type="InterPro" id="IPR043688">
    <property type="entry name" value="SAR_endolysin-like"/>
</dbReference>
<feature type="transmembrane region" description="Helical" evidence="8">
    <location>
        <begin position="190"/>
        <end position="208"/>
    </location>
</feature>
<evidence type="ECO:0000256" key="4">
    <source>
        <dbReference type="ARBA" id="ARBA00022801"/>
    </source>
</evidence>
<dbReference type="EC" id="3.2.1.17" evidence="7"/>
<dbReference type="PANTHER" id="PTHR38107">
    <property type="match status" value="1"/>
</dbReference>
<protein>
    <recommendedName>
        <fullName evidence="7">Lysozyme</fullName>
        <ecNumber evidence="7">3.2.1.17</ecNumber>
    </recommendedName>
</protein>
<evidence type="ECO:0000256" key="8">
    <source>
        <dbReference type="SAM" id="Phobius"/>
    </source>
</evidence>
<evidence type="ECO:0000256" key="7">
    <source>
        <dbReference type="RuleBase" id="RU003788"/>
    </source>
</evidence>
<evidence type="ECO:0000256" key="5">
    <source>
        <dbReference type="ARBA" id="ARBA00023200"/>
    </source>
</evidence>
<keyword evidence="6 7" id="KW-0326">Glycosidase</keyword>
<comment type="similarity">
    <text evidence="7">Belongs to the glycosyl hydrolase 24 family.</text>
</comment>
<dbReference type="InterPro" id="IPR023346">
    <property type="entry name" value="Lysozyme-like_dom_sf"/>
</dbReference>
<keyword evidence="2 7" id="KW-0929">Antimicrobial</keyword>
<proteinExistence type="inferred from homology"/>
<dbReference type="GO" id="GO:0003796">
    <property type="term" value="F:lysozyme activity"/>
    <property type="evidence" value="ECO:0007669"/>
    <property type="project" value="UniProtKB-EC"/>
</dbReference>
<evidence type="ECO:0000313" key="10">
    <source>
        <dbReference type="Proteomes" id="UP001429580"/>
    </source>
</evidence>
<dbReference type="InterPro" id="IPR023347">
    <property type="entry name" value="Lysozyme_dom_sf"/>
</dbReference>
<dbReference type="Proteomes" id="UP001429580">
    <property type="component" value="Unassembled WGS sequence"/>
</dbReference>